<keyword evidence="3" id="KW-1185">Reference proteome</keyword>
<evidence type="ECO:0000313" key="2">
    <source>
        <dbReference type="EMBL" id="KAG6492182.1"/>
    </source>
</evidence>
<protein>
    <submittedName>
        <fullName evidence="2">Uncharacterized protein</fullName>
    </submittedName>
</protein>
<dbReference type="InterPro" id="IPR010686">
    <property type="entry name" value="OBAP-like"/>
</dbReference>
<proteinExistence type="inferred from homology"/>
<dbReference type="EMBL" id="JACMSC010000013">
    <property type="protein sequence ID" value="KAG6492182.1"/>
    <property type="molecule type" value="Genomic_DNA"/>
</dbReference>
<evidence type="ECO:0000256" key="1">
    <source>
        <dbReference type="ARBA" id="ARBA00009740"/>
    </source>
</evidence>
<dbReference type="PANTHER" id="PTHR31360:SF1">
    <property type="entry name" value="OIL BODY-ASSOCIATED PROTEIN 2A"/>
    <property type="match status" value="1"/>
</dbReference>
<sequence length="246" mass="27953">MRPWRTTIIIAMADGCDMPPGKPMSAEKTVIDKGAEMLQSLKPLKHFKQQFCSFALFSHDPIRQIETHHFCSRLNHDFHQCAVYNSDSTSAQLIGVEYVISESLFKTLSPEERKLWHSHAHEVKTGLLACPRVPESLYRKEIAEFAKTYGKFWCTWQVDRGDRLPMGPPALMASPQGVNLGWVRPDLVKKRDDRYGISAAELREKRADIEEPDTIEGSNADYWVKCGKGFSVDVVETAMNLRAPFP</sequence>
<evidence type="ECO:0000313" key="3">
    <source>
        <dbReference type="Proteomes" id="UP000734854"/>
    </source>
</evidence>
<gene>
    <name evidence="2" type="ORF">ZIOFF_047132</name>
</gene>
<comment type="caution">
    <text evidence="2">The sequence shown here is derived from an EMBL/GenBank/DDBJ whole genome shotgun (WGS) entry which is preliminary data.</text>
</comment>
<accession>A0A8J5KPK3</accession>
<dbReference type="Pfam" id="PF06884">
    <property type="entry name" value="DUF1264"/>
    <property type="match status" value="1"/>
</dbReference>
<comment type="similarity">
    <text evidence="1">Belongs to the OBAP family.</text>
</comment>
<dbReference type="PANTHER" id="PTHR31360">
    <property type="match status" value="1"/>
</dbReference>
<name>A0A8J5KPK3_ZINOF</name>
<dbReference type="AlphaFoldDB" id="A0A8J5KPK3"/>
<organism evidence="2 3">
    <name type="scientific">Zingiber officinale</name>
    <name type="common">Ginger</name>
    <name type="synonym">Amomum zingiber</name>
    <dbReference type="NCBI Taxonomy" id="94328"/>
    <lineage>
        <taxon>Eukaryota</taxon>
        <taxon>Viridiplantae</taxon>
        <taxon>Streptophyta</taxon>
        <taxon>Embryophyta</taxon>
        <taxon>Tracheophyta</taxon>
        <taxon>Spermatophyta</taxon>
        <taxon>Magnoliopsida</taxon>
        <taxon>Liliopsida</taxon>
        <taxon>Zingiberales</taxon>
        <taxon>Zingiberaceae</taxon>
        <taxon>Zingiber</taxon>
    </lineage>
</organism>
<dbReference type="Proteomes" id="UP000734854">
    <property type="component" value="Unassembled WGS sequence"/>
</dbReference>
<reference evidence="2 3" key="1">
    <citation type="submission" date="2020-08" db="EMBL/GenBank/DDBJ databases">
        <title>Plant Genome Project.</title>
        <authorList>
            <person name="Zhang R.-G."/>
        </authorList>
    </citation>
    <scope>NUCLEOTIDE SEQUENCE [LARGE SCALE GENOMIC DNA]</scope>
    <source>
        <tissue evidence="2">Rhizome</tissue>
    </source>
</reference>